<reference evidence="4" key="1">
    <citation type="journal article" date="2020" name="mSystems">
        <title>Genome- and Community-Level Interaction Insights into Carbon Utilization and Element Cycling Functions of Hydrothermarchaeota in Hydrothermal Sediment.</title>
        <authorList>
            <person name="Zhou Z."/>
            <person name="Liu Y."/>
            <person name="Xu W."/>
            <person name="Pan J."/>
            <person name="Luo Z.H."/>
            <person name="Li M."/>
        </authorList>
    </citation>
    <scope>NUCLEOTIDE SEQUENCE [LARGE SCALE GENOMIC DNA]</scope>
    <source>
        <strain evidence="4">SpSt-876</strain>
    </source>
</reference>
<gene>
    <name evidence="4" type="ORF">ENW73_00790</name>
</gene>
<dbReference type="InterPro" id="IPR019480">
    <property type="entry name" value="Dihydroorotate_DH_Fe-S-bd"/>
</dbReference>
<comment type="caution">
    <text evidence="4">The sequence shown here is derived from an EMBL/GenBank/DDBJ whole genome shotgun (WGS) entry which is preliminary data.</text>
</comment>
<evidence type="ECO:0000259" key="3">
    <source>
        <dbReference type="PROSITE" id="PS51384"/>
    </source>
</evidence>
<dbReference type="InterPro" id="IPR050353">
    <property type="entry name" value="PyrK_electron_transfer"/>
</dbReference>
<dbReference type="GO" id="GO:0050660">
    <property type="term" value="F:flavin adenine dinucleotide binding"/>
    <property type="evidence" value="ECO:0007669"/>
    <property type="project" value="InterPro"/>
</dbReference>
<dbReference type="InterPro" id="IPR012165">
    <property type="entry name" value="Cyt_c3_hydrogenase_gsu"/>
</dbReference>
<feature type="binding site" evidence="2">
    <location>
        <position position="237"/>
    </location>
    <ligand>
        <name>[2Fe-2S] cluster</name>
        <dbReference type="ChEBI" id="CHEBI:190135"/>
    </ligand>
</feature>
<dbReference type="SUPFAM" id="SSF52343">
    <property type="entry name" value="Ferredoxin reductase-like, C-terminal NADP-linked domain"/>
    <property type="match status" value="1"/>
</dbReference>
<dbReference type="SUPFAM" id="SSF63380">
    <property type="entry name" value="Riboflavin synthase domain-like"/>
    <property type="match status" value="1"/>
</dbReference>
<accession>A0A7C6A837</accession>
<feature type="domain" description="FAD-binding FR-type" evidence="3">
    <location>
        <begin position="1"/>
        <end position="95"/>
    </location>
</feature>
<dbReference type="AlphaFoldDB" id="A0A7C6A837"/>
<sequence>MVKILKVEELAPGIKLMELSAPLIAQKVKPGQFVVLRIYEEGERIPLTVADARKEEGVLVIVFQEVGKTTRLLGTLQSGDEILDLVGPLGKPTEIENYGQVVCIGGGVGTPEIYPVARALRSCGNRVISIIGARSKNLLIMEKEMRAVSDELHITTDDGSYGIKGFVTDELKRIIERGLEINRVFAVGPVIMMKAVSELTRPHKIKTIVSLNPIMLDATGMCGVCRVCVDGETKFACVDGPEFDGHKVDFDLLLARQRIYLKEEKESLELFLKEHKRCQNA</sequence>
<keyword evidence="2" id="KW-0479">Metal-binding</keyword>
<feature type="binding site" evidence="1">
    <location>
        <begin position="62"/>
        <end position="64"/>
    </location>
    <ligand>
        <name>FAD</name>
        <dbReference type="ChEBI" id="CHEBI:57692"/>
    </ligand>
</feature>
<dbReference type="GO" id="GO:0046872">
    <property type="term" value="F:metal ion binding"/>
    <property type="evidence" value="ECO:0007669"/>
    <property type="project" value="UniProtKB-KW"/>
</dbReference>
<dbReference type="EMBL" id="DTLI01000020">
    <property type="protein sequence ID" value="HHS51392.1"/>
    <property type="molecule type" value="Genomic_DNA"/>
</dbReference>
<dbReference type="InterPro" id="IPR039261">
    <property type="entry name" value="FNR_nucleotide-bd"/>
</dbReference>
<dbReference type="GO" id="GO:0051537">
    <property type="term" value="F:2 iron, 2 sulfur cluster binding"/>
    <property type="evidence" value="ECO:0007669"/>
    <property type="project" value="UniProtKB-KW"/>
</dbReference>
<evidence type="ECO:0000256" key="1">
    <source>
        <dbReference type="PIRSR" id="PIRSR006816-1"/>
    </source>
</evidence>
<evidence type="ECO:0000313" key="4">
    <source>
        <dbReference type="EMBL" id="HHS51392.1"/>
    </source>
</evidence>
<dbReference type="Gene3D" id="2.40.30.10">
    <property type="entry name" value="Translation factors"/>
    <property type="match status" value="1"/>
</dbReference>
<feature type="binding site" evidence="2">
    <location>
        <position position="222"/>
    </location>
    <ligand>
        <name>[2Fe-2S] cluster</name>
        <dbReference type="ChEBI" id="CHEBI:190135"/>
    </ligand>
</feature>
<dbReference type="InterPro" id="IPR017927">
    <property type="entry name" value="FAD-bd_FR_type"/>
</dbReference>
<dbReference type="GO" id="GO:0016491">
    <property type="term" value="F:oxidoreductase activity"/>
    <property type="evidence" value="ECO:0007669"/>
    <property type="project" value="InterPro"/>
</dbReference>
<dbReference type="GO" id="GO:0006221">
    <property type="term" value="P:pyrimidine nucleotide biosynthetic process"/>
    <property type="evidence" value="ECO:0007669"/>
    <property type="project" value="InterPro"/>
</dbReference>
<name>A0A7C6A837_UNCW3</name>
<comment type="cofactor">
    <cofactor evidence="1">
        <name>FAD</name>
        <dbReference type="ChEBI" id="CHEBI:57692"/>
    </cofactor>
    <text evidence="1">Binds 1 FAD per subunit.</text>
</comment>
<dbReference type="PANTHER" id="PTHR43513">
    <property type="entry name" value="DIHYDROOROTATE DEHYDROGENASE B (NAD(+)), ELECTRON TRANSFER SUBUNIT"/>
    <property type="match status" value="1"/>
</dbReference>
<dbReference type="Pfam" id="PF10418">
    <property type="entry name" value="DHODB_Fe-S_bind"/>
    <property type="match status" value="1"/>
</dbReference>
<keyword evidence="2" id="KW-0411">Iron-sulfur</keyword>
<dbReference type="CDD" id="cd06219">
    <property type="entry name" value="DHOD_e_trans_like1"/>
    <property type="match status" value="1"/>
</dbReference>
<keyword evidence="2" id="KW-0001">2Fe-2S</keyword>
<feature type="binding site" evidence="2">
    <location>
        <position position="225"/>
    </location>
    <ligand>
        <name>[2Fe-2S] cluster</name>
        <dbReference type="ChEBI" id="CHEBI:190135"/>
    </ligand>
</feature>
<dbReference type="PIRSF" id="PIRSF006816">
    <property type="entry name" value="Cyc3_hyd_g"/>
    <property type="match status" value="1"/>
</dbReference>
<dbReference type="InterPro" id="IPR017938">
    <property type="entry name" value="Riboflavin_synthase-like_b-brl"/>
</dbReference>
<dbReference type="Gene3D" id="3.40.50.80">
    <property type="entry name" value="Nucleotide-binding domain of ferredoxin-NADP reductase (FNR) module"/>
    <property type="match status" value="1"/>
</dbReference>
<organism evidence="4">
    <name type="scientific">candidate division WOR-3 bacterium</name>
    <dbReference type="NCBI Taxonomy" id="2052148"/>
    <lineage>
        <taxon>Bacteria</taxon>
        <taxon>Bacteria division WOR-3</taxon>
    </lineage>
</organism>
<evidence type="ECO:0000256" key="2">
    <source>
        <dbReference type="PIRSR" id="PIRSR006816-2"/>
    </source>
</evidence>
<protein>
    <submittedName>
        <fullName evidence="4">Sulfide/dihydroorotate dehydrogenase-like FAD/NAD-binding protein</fullName>
    </submittedName>
</protein>
<keyword evidence="2" id="KW-0408">Iron</keyword>
<keyword evidence="1" id="KW-0274">FAD</keyword>
<dbReference type="PROSITE" id="PS51384">
    <property type="entry name" value="FAD_FR"/>
    <property type="match status" value="1"/>
</dbReference>
<proteinExistence type="predicted"/>
<comment type="cofactor">
    <cofactor evidence="2">
        <name>[2Fe-2S] cluster</name>
        <dbReference type="ChEBI" id="CHEBI:190135"/>
    </cofactor>
    <text evidence="2">Binds 1 [2Fe-2S] cluster per subunit.</text>
</comment>
<dbReference type="PANTHER" id="PTHR43513:SF3">
    <property type="entry name" value="DIHYDROOROTATE DEHYDROGENASE B (NAD(+)), ELECTRON TRANSFER SUBUNIT-RELATED"/>
    <property type="match status" value="1"/>
</dbReference>
<dbReference type="NCBIfam" id="NF004862">
    <property type="entry name" value="PRK06222.1"/>
    <property type="match status" value="1"/>
</dbReference>
<keyword evidence="1" id="KW-0285">Flavoprotein</keyword>